<dbReference type="SUPFAM" id="SSF52833">
    <property type="entry name" value="Thioredoxin-like"/>
    <property type="match status" value="1"/>
</dbReference>
<dbReference type="InterPro" id="IPR042128">
    <property type="entry name" value="NuoE_dom"/>
</dbReference>
<dbReference type="OrthoDB" id="9807975at2"/>
<dbReference type="EMBL" id="FTNC01000009">
    <property type="protein sequence ID" value="SIQ87255.1"/>
    <property type="molecule type" value="Genomic_DNA"/>
</dbReference>
<dbReference type="RefSeq" id="WP_076544815.1">
    <property type="nucleotide sequence ID" value="NZ_FTNC01000009.1"/>
</dbReference>
<accession>A0A1N6WBB6</accession>
<name>A0A1N6WBB6_9FIRM</name>
<dbReference type="Gene3D" id="3.40.30.10">
    <property type="entry name" value="Glutaredoxin"/>
    <property type="match status" value="1"/>
</dbReference>
<dbReference type="Proteomes" id="UP000185669">
    <property type="component" value="Unassembled WGS sequence"/>
</dbReference>
<evidence type="ECO:0000313" key="1">
    <source>
        <dbReference type="EMBL" id="SIQ87255.1"/>
    </source>
</evidence>
<dbReference type="AlphaFoldDB" id="A0A1N6WBB6"/>
<evidence type="ECO:0000313" key="2">
    <source>
        <dbReference type="Proteomes" id="UP000185669"/>
    </source>
</evidence>
<dbReference type="STRING" id="56779.SAMN05421834_109101"/>
<reference evidence="2" key="1">
    <citation type="submission" date="2017-01" db="EMBL/GenBank/DDBJ databases">
        <authorList>
            <person name="Varghese N."/>
            <person name="Submissions S."/>
        </authorList>
    </citation>
    <scope>NUCLEOTIDE SEQUENCE [LARGE SCALE GENOMIC DNA]</scope>
    <source>
        <strain evidence="2">ATCC 700103</strain>
    </source>
</reference>
<proteinExistence type="predicted"/>
<organism evidence="1 2">
    <name type="scientific">Halanaerobium kushneri</name>
    <dbReference type="NCBI Taxonomy" id="56779"/>
    <lineage>
        <taxon>Bacteria</taxon>
        <taxon>Bacillati</taxon>
        <taxon>Bacillota</taxon>
        <taxon>Clostridia</taxon>
        <taxon>Halanaerobiales</taxon>
        <taxon>Halanaerobiaceae</taxon>
        <taxon>Halanaerobium</taxon>
    </lineage>
</organism>
<dbReference type="Pfam" id="PF01257">
    <property type="entry name" value="2Fe-2S_thioredx"/>
    <property type="match status" value="1"/>
</dbReference>
<sequence>MSKNILKICIGTPCHLMGAANLLESVEKFDCKLRQKIELKTSHCIDNCCDQAPVAEFNGKVYQNLNPEKLYKIIRENIK</sequence>
<dbReference type="CDD" id="cd03064">
    <property type="entry name" value="TRX_Fd_NuoE"/>
    <property type="match status" value="1"/>
</dbReference>
<protein>
    <submittedName>
        <fullName evidence="1">NADH-quinone oxidoreductase subunit E</fullName>
    </submittedName>
</protein>
<dbReference type="InterPro" id="IPR036249">
    <property type="entry name" value="Thioredoxin-like_sf"/>
</dbReference>
<keyword evidence="2" id="KW-1185">Reference proteome</keyword>
<gene>
    <name evidence="1" type="ORF">SAMN05421834_109101</name>
</gene>